<feature type="transmembrane region" description="Helical" evidence="1">
    <location>
        <begin position="68"/>
        <end position="90"/>
    </location>
</feature>
<keyword evidence="1" id="KW-1133">Transmembrane helix</keyword>
<reference evidence="3 4" key="1">
    <citation type="submission" date="2019-07" db="EMBL/GenBank/DDBJ databases">
        <title>Tepidimonas aquatica CLN-1 draft genome.</title>
        <authorList>
            <person name="Da Costa M.S."/>
            <person name="Froufe H.J.C."/>
            <person name="Egas C."/>
            <person name="Albuquerque L."/>
        </authorList>
    </citation>
    <scope>NUCLEOTIDE SEQUENCE [LARGE SCALE GENOMIC DNA]</scope>
    <source>
        <strain evidence="3 4">CLN-1</strain>
    </source>
</reference>
<dbReference type="InterPro" id="IPR002656">
    <property type="entry name" value="Acyl_transf_3_dom"/>
</dbReference>
<keyword evidence="3" id="KW-0808">Transferase</keyword>
<feature type="transmembrane region" description="Helical" evidence="1">
    <location>
        <begin position="96"/>
        <end position="116"/>
    </location>
</feature>
<name>A0A554WJU0_9BURK</name>
<dbReference type="Pfam" id="PF01757">
    <property type="entry name" value="Acyl_transf_3"/>
    <property type="match status" value="1"/>
</dbReference>
<sequence length="336" mass="35617">MFGSLRLLLALLVALSHVGVSVRGYHLGVPAVVVFLLLSGYVVAAMLHGAPAWRAFWAERALRLLPPYYTAAALGVGVWLLSGAAIPFFSGAGQPALWLAALAIIPLNYATLWPVLDTFTPVPPAWSLGLEIQFYLLAPWLLAAPRRAALAWAASAAVGAAAQLGLLPSDAFGYRLLVGNLYIFLSGAALYWVQHGPAANAARWRAALYLTWAGVAVVAAATAALGRWGTPFVAEVAVGYLLGLPLVAALARLSRRRWDDALAHLAYPLFLVHFAALWALQGAGRQPSPQAPLALAAYLCLALALAAAVHLVAQRPWLHWRRRLRAAAQAAPSCGA</sequence>
<gene>
    <name evidence="3" type="ORF">Taqua_01717</name>
</gene>
<dbReference type="InterPro" id="IPR050879">
    <property type="entry name" value="Acyltransferase_3"/>
</dbReference>
<proteinExistence type="predicted"/>
<feature type="transmembrane region" description="Helical" evidence="1">
    <location>
        <begin position="232"/>
        <end position="250"/>
    </location>
</feature>
<dbReference type="PANTHER" id="PTHR23028:SF53">
    <property type="entry name" value="ACYL_TRANSF_3 DOMAIN-CONTAINING PROTEIN"/>
    <property type="match status" value="1"/>
</dbReference>
<protein>
    <submittedName>
        <fullName evidence="3">Acyltransferase family protein</fullName>
    </submittedName>
</protein>
<feature type="transmembrane region" description="Helical" evidence="1">
    <location>
        <begin position="262"/>
        <end position="281"/>
    </location>
</feature>
<keyword evidence="1" id="KW-0812">Transmembrane</keyword>
<dbReference type="AlphaFoldDB" id="A0A554WJU0"/>
<feature type="transmembrane region" description="Helical" evidence="1">
    <location>
        <begin position="206"/>
        <end position="226"/>
    </location>
</feature>
<organism evidence="3 4">
    <name type="scientific">Tepidimonas aquatica</name>
    <dbReference type="NCBI Taxonomy" id="247482"/>
    <lineage>
        <taxon>Bacteria</taxon>
        <taxon>Pseudomonadati</taxon>
        <taxon>Pseudomonadota</taxon>
        <taxon>Betaproteobacteria</taxon>
        <taxon>Burkholderiales</taxon>
        <taxon>Tepidimonas</taxon>
    </lineage>
</organism>
<feature type="transmembrane region" description="Helical" evidence="1">
    <location>
        <begin position="31"/>
        <end position="56"/>
    </location>
</feature>
<dbReference type="Proteomes" id="UP000318554">
    <property type="component" value="Unassembled WGS sequence"/>
</dbReference>
<accession>A0A554WJU0</accession>
<evidence type="ECO:0000256" key="1">
    <source>
        <dbReference type="SAM" id="Phobius"/>
    </source>
</evidence>
<dbReference type="RefSeq" id="WP_144326293.1">
    <property type="nucleotide sequence ID" value="NZ_VJNA01000020.1"/>
</dbReference>
<dbReference type="EMBL" id="VJNA01000020">
    <property type="protein sequence ID" value="TSE23830.1"/>
    <property type="molecule type" value="Genomic_DNA"/>
</dbReference>
<dbReference type="GO" id="GO:0009103">
    <property type="term" value="P:lipopolysaccharide biosynthetic process"/>
    <property type="evidence" value="ECO:0007669"/>
    <property type="project" value="TreeGrafter"/>
</dbReference>
<evidence type="ECO:0000259" key="2">
    <source>
        <dbReference type="Pfam" id="PF01757"/>
    </source>
</evidence>
<dbReference type="GO" id="GO:0016747">
    <property type="term" value="F:acyltransferase activity, transferring groups other than amino-acyl groups"/>
    <property type="evidence" value="ECO:0007669"/>
    <property type="project" value="InterPro"/>
</dbReference>
<feature type="domain" description="Acyltransferase 3" evidence="2">
    <location>
        <begin position="5"/>
        <end position="309"/>
    </location>
</feature>
<keyword evidence="1" id="KW-0472">Membrane</keyword>
<dbReference type="PANTHER" id="PTHR23028">
    <property type="entry name" value="ACETYLTRANSFERASE"/>
    <property type="match status" value="1"/>
</dbReference>
<keyword evidence="4" id="KW-1185">Reference proteome</keyword>
<evidence type="ECO:0000313" key="3">
    <source>
        <dbReference type="EMBL" id="TSE23830.1"/>
    </source>
</evidence>
<feature type="transmembrane region" description="Helical" evidence="1">
    <location>
        <begin position="293"/>
        <end position="313"/>
    </location>
</feature>
<evidence type="ECO:0000313" key="4">
    <source>
        <dbReference type="Proteomes" id="UP000318554"/>
    </source>
</evidence>
<feature type="transmembrane region" description="Helical" evidence="1">
    <location>
        <begin position="149"/>
        <end position="166"/>
    </location>
</feature>
<feature type="transmembrane region" description="Helical" evidence="1">
    <location>
        <begin position="172"/>
        <end position="194"/>
    </location>
</feature>
<keyword evidence="3" id="KW-0012">Acyltransferase</keyword>
<dbReference type="OrthoDB" id="9814807at2"/>
<dbReference type="GO" id="GO:0016020">
    <property type="term" value="C:membrane"/>
    <property type="evidence" value="ECO:0007669"/>
    <property type="project" value="TreeGrafter"/>
</dbReference>
<comment type="caution">
    <text evidence="3">The sequence shown here is derived from an EMBL/GenBank/DDBJ whole genome shotgun (WGS) entry which is preliminary data.</text>
</comment>